<evidence type="ECO:0000313" key="1">
    <source>
        <dbReference type="EMBL" id="SFW22014.1"/>
    </source>
</evidence>
<proteinExistence type="predicted"/>
<gene>
    <name evidence="1" type="ORF">SAMN02910280_1164</name>
</gene>
<dbReference type="EMBL" id="FPIP01000002">
    <property type="protein sequence ID" value="SFW22014.1"/>
    <property type="molecule type" value="Genomic_DNA"/>
</dbReference>
<dbReference type="AlphaFoldDB" id="A0A1K1MJB5"/>
<accession>A0A1K1MJB5</accession>
<name>A0A1K1MJB5_RUMFL</name>
<sequence length="111" mass="12734">MKNYTMLNVKLYEDDGKKLTRLYEAAGTDKSTFVRTRIFSDDDIIILDKANYIPRSLIEIGNQLKAAMCDGKLSDELINKTYTKLCDIEHAFITISKELTDFKTQQEVGDE</sequence>
<reference evidence="1 2" key="1">
    <citation type="submission" date="2016-11" db="EMBL/GenBank/DDBJ databases">
        <authorList>
            <person name="Jaros S."/>
            <person name="Januszkiewicz K."/>
            <person name="Wedrychowicz H."/>
        </authorList>
    </citation>
    <scope>NUCLEOTIDE SEQUENCE [LARGE SCALE GENOMIC DNA]</scope>
    <source>
        <strain evidence="1 2">YL228</strain>
    </source>
</reference>
<protein>
    <submittedName>
        <fullName evidence="1">Uncharacterized protein</fullName>
    </submittedName>
</protein>
<organism evidence="1 2">
    <name type="scientific">Ruminococcus flavefaciens</name>
    <dbReference type="NCBI Taxonomy" id="1265"/>
    <lineage>
        <taxon>Bacteria</taxon>
        <taxon>Bacillati</taxon>
        <taxon>Bacillota</taxon>
        <taxon>Clostridia</taxon>
        <taxon>Eubacteriales</taxon>
        <taxon>Oscillospiraceae</taxon>
        <taxon>Ruminococcus</taxon>
    </lineage>
</organism>
<evidence type="ECO:0000313" key="2">
    <source>
        <dbReference type="Proteomes" id="UP000183461"/>
    </source>
</evidence>
<dbReference type="Proteomes" id="UP000183461">
    <property type="component" value="Unassembled WGS sequence"/>
</dbReference>